<feature type="transmembrane region" description="Helical" evidence="2">
    <location>
        <begin position="97"/>
        <end position="116"/>
    </location>
</feature>
<organism evidence="3 4">
    <name type="scientific">Arthroderma benhamiae (strain ATCC MYA-4681 / CBS 112371)</name>
    <name type="common">Trichophyton mentagrophytes</name>
    <dbReference type="NCBI Taxonomy" id="663331"/>
    <lineage>
        <taxon>Eukaryota</taxon>
        <taxon>Fungi</taxon>
        <taxon>Dikarya</taxon>
        <taxon>Ascomycota</taxon>
        <taxon>Pezizomycotina</taxon>
        <taxon>Eurotiomycetes</taxon>
        <taxon>Eurotiomycetidae</taxon>
        <taxon>Onygenales</taxon>
        <taxon>Arthrodermataceae</taxon>
        <taxon>Trichophyton</taxon>
    </lineage>
</organism>
<evidence type="ECO:0000313" key="3">
    <source>
        <dbReference type="EMBL" id="EFE31909.1"/>
    </source>
</evidence>
<dbReference type="RefSeq" id="XP_003012549.1">
    <property type="nucleotide sequence ID" value="XM_003012503.1"/>
</dbReference>
<keyword evidence="2" id="KW-0812">Transmembrane</keyword>
<evidence type="ECO:0000256" key="1">
    <source>
        <dbReference type="SAM" id="MobiDB-lite"/>
    </source>
</evidence>
<dbReference type="EMBL" id="ABSU01000018">
    <property type="protein sequence ID" value="EFE31909.1"/>
    <property type="molecule type" value="Genomic_DNA"/>
</dbReference>
<sequence length="277" mass="32608">MCISTIDTKRLEHHILAFPMGQKSRARTREGREKEEEETKRIPPPFIRRVFFVSFSFKRALYYDGLSALYDDDYDSRTKDEEGEKRGKKKQRPGSRVRLFFFFFFFLSLSHPPLVLSKLVHAWDGNPVRTDGMLYVCMYNNDNDNDMRRRSPLSRSDRTAEKRETTTGGSTERRKRRQKEETKKRRRKHEERRGTGDKGVFVRATLTHVIFRLLGSLTAIVRTYTYRHTYIQASLLTYITNVHTAEILTYIDIDINIKNPNPHSFMHGMPLRLGPVP</sequence>
<accession>D4AY93</accession>
<feature type="compositionally biased region" description="Basic and acidic residues" evidence="1">
    <location>
        <begin position="146"/>
        <end position="165"/>
    </location>
</feature>
<keyword evidence="2" id="KW-0472">Membrane</keyword>
<comment type="caution">
    <text evidence="3">The sequence shown here is derived from an EMBL/GenBank/DDBJ whole genome shotgun (WGS) entry which is preliminary data.</text>
</comment>
<protein>
    <submittedName>
        <fullName evidence="3">Uncharacterized protein</fullName>
    </submittedName>
</protein>
<evidence type="ECO:0000313" key="4">
    <source>
        <dbReference type="Proteomes" id="UP000008866"/>
    </source>
</evidence>
<evidence type="ECO:0000256" key="2">
    <source>
        <dbReference type="SAM" id="Phobius"/>
    </source>
</evidence>
<dbReference type="HOGENOM" id="CLU_1004610_0_0_1"/>
<name>D4AY93_ARTBC</name>
<dbReference type="GeneID" id="9526620"/>
<dbReference type="AlphaFoldDB" id="D4AY93"/>
<dbReference type="KEGG" id="abe:ARB_01162"/>
<gene>
    <name evidence="3" type="ORF">ARB_01162</name>
</gene>
<dbReference type="Proteomes" id="UP000008866">
    <property type="component" value="Unassembled WGS sequence"/>
</dbReference>
<reference evidence="4" key="1">
    <citation type="journal article" date="2011" name="Genome Biol.">
        <title>Comparative and functional genomics provide insights into the pathogenicity of dermatophytic fungi.</title>
        <authorList>
            <person name="Burmester A."/>
            <person name="Shelest E."/>
            <person name="Gloeckner G."/>
            <person name="Heddergott C."/>
            <person name="Schindler S."/>
            <person name="Staib P."/>
            <person name="Heidel A."/>
            <person name="Felder M."/>
            <person name="Petzold A."/>
            <person name="Szafranski K."/>
            <person name="Feuermann M."/>
            <person name="Pedruzzi I."/>
            <person name="Priebe S."/>
            <person name="Groth M."/>
            <person name="Winkler R."/>
            <person name="Li W."/>
            <person name="Kniemeyer O."/>
            <person name="Schroeckh V."/>
            <person name="Hertweck C."/>
            <person name="Hube B."/>
            <person name="White T.C."/>
            <person name="Platzer M."/>
            <person name="Guthke R."/>
            <person name="Heitman J."/>
            <person name="Woestemeyer J."/>
            <person name="Zipfel P.F."/>
            <person name="Monod M."/>
            <person name="Brakhage A.A."/>
        </authorList>
    </citation>
    <scope>NUCLEOTIDE SEQUENCE [LARGE SCALE GENOMIC DNA]</scope>
    <source>
        <strain evidence="4">ATCC MYA-4681 / CBS 112371</strain>
    </source>
</reference>
<proteinExistence type="predicted"/>
<feature type="region of interest" description="Disordered" evidence="1">
    <location>
        <begin position="146"/>
        <end position="196"/>
    </location>
</feature>
<keyword evidence="4" id="KW-1185">Reference proteome</keyword>
<keyword evidence="2" id="KW-1133">Transmembrane helix</keyword>